<dbReference type="GO" id="GO:0102276">
    <property type="term" value="F:2-oxoglutarate oxygenase/decarboxylase (ethylene-forming) activity"/>
    <property type="evidence" value="ECO:0007669"/>
    <property type="project" value="UniProtKB-EC"/>
</dbReference>
<comment type="caution">
    <text evidence="13">The sequence shown here is derived from an EMBL/GenBank/DDBJ whole genome shotgun (WGS) entry which is preliminary data.</text>
</comment>
<evidence type="ECO:0000256" key="1">
    <source>
        <dbReference type="ARBA" id="ARBA00001954"/>
    </source>
</evidence>
<organism evidence="13 14">
    <name type="scientific">Zhengella mangrovi</name>
    <dbReference type="NCBI Taxonomy" id="1982044"/>
    <lineage>
        <taxon>Bacteria</taxon>
        <taxon>Pseudomonadati</taxon>
        <taxon>Pseudomonadota</taxon>
        <taxon>Alphaproteobacteria</taxon>
        <taxon>Hyphomicrobiales</taxon>
        <taxon>Notoacmeibacteraceae</taxon>
        <taxon>Zhengella</taxon>
    </lineage>
</organism>
<keyword evidence="11" id="KW-0479">Metal-binding</keyword>
<evidence type="ECO:0000256" key="10">
    <source>
        <dbReference type="ARBA" id="ARBA00049359"/>
    </source>
</evidence>
<dbReference type="SUPFAM" id="SSF51197">
    <property type="entry name" value="Clavaminate synthase-like"/>
    <property type="match status" value="1"/>
</dbReference>
<dbReference type="Proteomes" id="UP000221168">
    <property type="component" value="Unassembled WGS sequence"/>
</dbReference>
<evidence type="ECO:0000256" key="6">
    <source>
        <dbReference type="ARBA" id="ARBA00022666"/>
    </source>
</evidence>
<dbReference type="InterPro" id="IPR050231">
    <property type="entry name" value="Iron_ascorbate_oxido_reductase"/>
</dbReference>
<dbReference type="EC" id="1.13.12.19" evidence="4"/>
<dbReference type="PRINTS" id="PR00682">
    <property type="entry name" value="IPNSYNTHASE"/>
</dbReference>
<dbReference type="Pfam" id="PF14226">
    <property type="entry name" value="DIOX_N"/>
    <property type="match status" value="1"/>
</dbReference>
<accession>A0A2G1QIM2</accession>
<dbReference type="RefSeq" id="WP_099308103.1">
    <property type="nucleotide sequence ID" value="NZ_PDVP01000016.1"/>
</dbReference>
<dbReference type="InterPro" id="IPR044861">
    <property type="entry name" value="IPNS-like_FE2OG_OXY"/>
</dbReference>
<reference evidence="13 14" key="1">
    <citation type="submission" date="2017-10" db="EMBL/GenBank/DDBJ databases">
        <title>Sedimentibacterium mangrovi gen. nov., sp. nov., a novel member of family Phyllobacteriacea isolated from mangrove sediment.</title>
        <authorList>
            <person name="Liao H."/>
            <person name="Tian Y."/>
        </authorList>
    </citation>
    <scope>NUCLEOTIDE SEQUENCE [LARGE SCALE GENOMIC DNA]</scope>
    <source>
        <strain evidence="13 14">X9-2-2</strain>
    </source>
</reference>
<dbReference type="InterPro" id="IPR005123">
    <property type="entry name" value="Oxoglu/Fe-dep_dioxygenase_dom"/>
</dbReference>
<comment type="catalytic activity">
    <reaction evidence="10">
        <text>L-arginine + 2-oxoglutarate + O2 = guanidine + L-glutamate 5-semialdehyde + succinate + CO2</text>
        <dbReference type="Rhea" id="RHEA:31535"/>
        <dbReference type="ChEBI" id="CHEBI:15379"/>
        <dbReference type="ChEBI" id="CHEBI:16526"/>
        <dbReference type="ChEBI" id="CHEBI:16810"/>
        <dbReference type="ChEBI" id="CHEBI:30031"/>
        <dbReference type="ChEBI" id="CHEBI:30087"/>
        <dbReference type="ChEBI" id="CHEBI:32682"/>
        <dbReference type="ChEBI" id="CHEBI:58066"/>
        <dbReference type="EC" id="1.14.20.7"/>
    </reaction>
</comment>
<evidence type="ECO:0000259" key="12">
    <source>
        <dbReference type="PROSITE" id="PS51471"/>
    </source>
</evidence>
<protein>
    <recommendedName>
        <fullName evidence="5">2-oxoglutarate-dependent ethylene/succinate-forming enzyme</fullName>
        <ecNumber evidence="4">1.13.12.19</ecNumber>
        <ecNumber evidence="3">1.14.20.7</ecNumber>
    </recommendedName>
    <alternativeName>
        <fullName evidence="7">2-oxoglutarate dioxygenase (ethylene-forming)</fullName>
    </alternativeName>
    <alternativeName>
        <fullName evidence="8">2-oxoglutarate/L-arginine monooxygenase/decarboxylase (succinate-forming)</fullName>
    </alternativeName>
</protein>
<sequence length="321" mass="35157">MPAAAGAALPIIDVSNLSSSDPAKRRAVGGEIREACLASGFLYCVGHGIPDGLREAVFAESRRLFEQPLAAKMAVDKSGSFCNRGYEVLGGQTLQAGAKPDLKEGYYIGLELPEDDPRVVSRRFNRGPNQWPVDLPAFKPVMNAWFAALLDLSERLMCGLALSLDLPEDHFAGFCRDPLAILRLLHYPPHPPQAGEDLLGAGAHTDFGGLTLLAQDDNGGLQVWDKDDERWIDAPPVPGAFVVNLGDMIARWTNDRYRSTLHRVINTSGRERYSVPFFYSGNPDFEVACIPTCLAAGEAPKYPPIRVEDHLMAMYRKTYAA</sequence>
<dbReference type="OrthoDB" id="21825at2"/>
<dbReference type="PROSITE" id="PS51471">
    <property type="entry name" value="FE2OG_OXY"/>
    <property type="match status" value="1"/>
</dbReference>
<evidence type="ECO:0000256" key="9">
    <source>
        <dbReference type="ARBA" id="ARBA00047725"/>
    </source>
</evidence>
<comment type="pathway">
    <text evidence="2">Alkene biosynthesis; ethylene biosynthesis via 2-oxoglutarate.</text>
</comment>
<name>A0A2G1QIM2_9HYPH</name>
<dbReference type="EMBL" id="PDVP01000016">
    <property type="protein sequence ID" value="PHP65362.1"/>
    <property type="molecule type" value="Genomic_DNA"/>
</dbReference>
<evidence type="ECO:0000256" key="7">
    <source>
        <dbReference type="ARBA" id="ARBA00031011"/>
    </source>
</evidence>
<dbReference type="InterPro" id="IPR027443">
    <property type="entry name" value="IPNS-like_sf"/>
</dbReference>
<evidence type="ECO:0000256" key="4">
    <source>
        <dbReference type="ARBA" id="ARBA00012531"/>
    </source>
</evidence>
<comment type="catalytic activity">
    <reaction evidence="9">
        <text>2-oxoglutarate + O2 + 2 H(+) = ethene + 3 CO2 + H2O</text>
        <dbReference type="Rhea" id="RHEA:31523"/>
        <dbReference type="ChEBI" id="CHEBI:15377"/>
        <dbReference type="ChEBI" id="CHEBI:15378"/>
        <dbReference type="ChEBI" id="CHEBI:15379"/>
        <dbReference type="ChEBI" id="CHEBI:16526"/>
        <dbReference type="ChEBI" id="CHEBI:16810"/>
        <dbReference type="ChEBI" id="CHEBI:18153"/>
        <dbReference type="EC" id="1.13.12.19"/>
    </reaction>
</comment>
<dbReference type="EC" id="1.14.20.7" evidence="3"/>
<dbReference type="GO" id="GO:0009693">
    <property type="term" value="P:ethylene biosynthetic process"/>
    <property type="evidence" value="ECO:0007669"/>
    <property type="project" value="UniProtKB-KW"/>
</dbReference>
<evidence type="ECO:0000256" key="3">
    <source>
        <dbReference type="ARBA" id="ARBA00012293"/>
    </source>
</evidence>
<dbReference type="Gene3D" id="2.60.120.330">
    <property type="entry name" value="B-lactam Antibiotic, Isopenicillin N Synthase, Chain"/>
    <property type="match status" value="1"/>
</dbReference>
<comment type="cofactor">
    <cofactor evidence="1">
        <name>Fe(2+)</name>
        <dbReference type="ChEBI" id="CHEBI:29033"/>
    </cofactor>
</comment>
<dbReference type="Pfam" id="PF03171">
    <property type="entry name" value="2OG-FeII_Oxy"/>
    <property type="match status" value="1"/>
</dbReference>
<comment type="similarity">
    <text evidence="11">Belongs to the iron/ascorbate-dependent oxidoreductase family.</text>
</comment>
<gene>
    <name evidence="13" type="ORF">CSC94_19765</name>
</gene>
<evidence type="ECO:0000256" key="8">
    <source>
        <dbReference type="ARBA" id="ARBA00031282"/>
    </source>
</evidence>
<evidence type="ECO:0000313" key="13">
    <source>
        <dbReference type="EMBL" id="PHP65362.1"/>
    </source>
</evidence>
<proteinExistence type="inferred from homology"/>
<evidence type="ECO:0000256" key="5">
    <source>
        <dbReference type="ARBA" id="ARBA00019045"/>
    </source>
</evidence>
<dbReference type="AlphaFoldDB" id="A0A2G1QIM2"/>
<evidence type="ECO:0000256" key="11">
    <source>
        <dbReference type="RuleBase" id="RU003682"/>
    </source>
</evidence>
<evidence type="ECO:0000313" key="14">
    <source>
        <dbReference type="Proteomes" id="UP000221168"/>
    </source>
</evidence>
<feature type="domain" description="Fe2OG dioxygenase" evidence="12">
    <location>
        <begin position="177"/>
        <end position="281"/>
    </location>
</feature>
<keyword evidence="14" id="KW-1185">Reference proteome</keyword>
<keyword evidence="11" id="KW-0560">Oxidoreductase</keyword>
<dbReference type="PANTHER" id="PTHR47990">
    <property type="entry name" value="2-OXOGLUTARATE (2OG) AND FE(II)-DEPENDENT OXYGENASE SUPERFAMILY PROTEIN-RELATED"/>
    <property type="match status" value="1"/>
</dbReference>
<dbReference type="GO" id="GO:0046872">
    <property type="term" value="F:metal ion binding"/>
    <property type="evidence" value="ECO:0007669"/>
    <property type="project" value="UniProtKB-KW"/>
</dbReference>
<dbReference type="InterPro" id="IPR026992">
    <property type="entry name" value="DIOX_N"/>
</dbReference>
<keyword evidence="11" id="KW-0408">Iron</keyword>
<evidence type="ECO:0000256" key="2">
    <source>
        <dbReference type="ARBA" id="ARBA00004767"/>
    </source>
</evidence>
<keyword evidence="6" id="KW-0266">Ethylene biosynthesis</keyword>